<reference evidence="1 2" key="1">
    <citation type="submission" date="2019-05" db="EMBL/GenBank/DDBJ databases">
        <title>Another draft genome of Portunus trituberculatus and its Hox gene families provides insights of decapod evolution.</title>
        <authorList>
            <person name="Jeong J.-H."/>
            <person name="Song I."/>
            <person name="Kim S."/>
            <person name="Choi T."/>
            <person name="Kim D."/>
            <person name="Ryu S."/>
            <person name="Kim W."/>
        </authorList>
    </citation>
    <scope>NUCLEOTIDE SEQUENCE [LARGE SCALE GENOMIC DNA]</scope>
    <source>
        <tissue evidence="1">Muscle</tissue>
    </source>
</reference>
<proteinExistence type="predicted"/>
<evidence type="ECO:0000313" key="1">
    <source>
        <dbReference type="EMBL" id="MPC79542.1"/>
    </source>
</evidence>
<keyword evidence="2" id="KW-1185">Reference proteome</keyword>
<dbReference type="AlphaFoldDB" id="A0A5B7I726"/>
<accession>A0A5B7I726</accession>
<evidence type="ECO:0000313" key="2">
    <source>
        <dbReference type="Proteomes" id="UP000324222"/>
    </source>
</evidence>
<comment type="caution">
    <text evidence="1">The sequence shown here is derived from an EMBL/GenBank/DDBJ whole genome shotgun (WGS) entry which is preliminary data.</text>
</comment>
<name>A0A5B7I726_PORTR</name>
<dbReference type="OrthoDB" id="6782675at2759"/>
<protein>
    <recommendedName>
        <fullName evidence="3">GIY-YIG domain-containing protein</fullName>
    </recommendedName>
</protein>
<sequence>MVGAALHPAGHSVVAIWGSKISESFRAKQRSSPDSIAYKIPCAGCDSSYYGETSRGLVVRVKEHRSDDRHHRSSSVLVNYINTTDFDSLPAISHGCKNHQLRHHQNDTRHEAS</sequence>
<organism evidence="1 2">
    <name type="scientific">Portunus trituberculatus</name>
    <name type="common">Swimming crab</name>
    <name type="synonym">Neptunus trituberculatus</name>
    <dbReference type="NCBI Taxonomy" id="210409"/>
    <lineage>
        <taxon>Eukaryota</taxon>
        <taxon>Metazoa</taxon>
        <taxon>Ecdysozoa</taxon>
        <taxon>Arthropoda</taxon>
        <taxon>Crustacea</taxon>
        <taxon>Multicrustacea</taxon>
        <taxon>Malacostraca</taxon>
        <taxon>Eumalacostraca</taxon>
        <taxon>Eucarida</taxon>
        <taxon>Decapoda</taxon>
        <taxon>Pleocyemata</taxon>
        <taxon>Brachyura</taxon>
        <taxon>Eubrachyura</taxon>
        <taxon>Portunoidea</taxon>
        <taxon>Portunidae</taxon>
        <taxon>Portuninae</taxon>
        <taxon>Portunus</taxon>
    </lineage>
</organism>
<gene>
    <name evidence="1" type="ORF">E2C01_074071</name>
</gene>
<evidence type="ECO:0008006" key="3">
    <source>
        <dbReference type="Google" id="ProtNLM"/>
    </source>
</evidence>
<dbReference type="Proteomes" id="UP000324222">
    <property type="component" value="Unassembled WGS sequence"/>
</dbReference>
<dbReference type="EMBL" id="VSRR010051401">
    <property type="protein sequence ID" value="MPC79542.1"/>
    <property type="molecule type" value="Genomic_DNA"/>
</dbReference>